<dbReference type="EMBL" id="PTIX01000027">
    <property type="protein sequence ID" value="PPK63503.1"/>
    <property type="molecule type" value="Genomic_DNA"/>
</dbReference>
<name>A0A2S6GE59_9PSEU</name>
<dbReference type="RefSeq" id="WP_104482635.1">
    <property type="nucleotide sequence ID" value="NZ_CP154825.1"/>
</dbReference>
<organism evidence="1 2">
    <name type="scientific">Actinokineospora auranticolor</name>
    <dbReference type="NCBI Taxonomy" id="155976"/>
    <lineage>
        <taxon>Bacteria</taxon>
        <taxon>Bacillati</taxon>
        <taxon>Actinomycetota</taxon>
        <taxon>Actinomycetes</taxon>
        <taxon>Pseudonocardiales</taxon>
        <taxon>Pseudonocardiaceae</taxon>
        <taxon>Actinokineospora</taxon>
    </lineage>
</organism>
<dbReference type="OrthoDB" id="9815560at2"/>
<dbReference type="Proteomes" id="UP000239203">
    <property type="component" value="Unassembled WGS sequence"/>
</dbReference>
<evidence type="ECO:0000313" key="2">
    <source>
        <dbReference type="Proteomes" id="UP000239203"/>
    </source>
</evidence>
<gene>
    <name evidence="1" type="ORF">CLV40_12730</name>
</gene>
<accession>A0A2S6GE59</accession>
<keyword evidence="2" id="KW-1185">Reference proteome</keyword>
<dbReference type="AlphaFoldDB" id="A0A2S6GE59"/>
<sequence length="191" mass="21605">MSTNNTHPGRHRRARIQRCRALLVTPGGPTTIDIHADRRGLPVLLTATSAMTGWDLAGVAFWVDRDADVDTAPLNRPATNLLDAFLRSIKAGRYLPGRNAWERRHAAELLDGDPEARRVYGTCVVDGLIPEGERDYTDPRPMFRPLSREFWTWYTRDSDPRVTELGRELALLIRESGHRLDRVVGVRIVTD</sequence>
<proteinExistence type="predicted"/>
<evidence type="ECO:0000313" key="1">
    <source>
        <dbReference type="EMBL" id="PPK63503.1"/>
    </source>
</evidence>
<comment type="caution">
    <text evidence="1">The sequence shown here is derived from an EMBL/GenBank/DDBJ whole genome shotgun (WGS) entry which is preliminary data.</text>
</comment>
<reference evidence="1 2" key="1">
    <citation type="submission" date="2018-02" db="EMBL/GenBank/DDBJ databases">
        <title>Genomic Encyclopedia of Archaeal and Bacterial Type Strains, Phase II (KMG-II): from individual species to whole genera.</title>
        <authorList>
            <person name="Goeker M."/>
        </authorList>
    </citation>
    <scope>NUCLEOTIDE SEQUENCE [LARGE SCALE GENOMIC DNA]</scope>
    <source>
        <strain evidence="1 2">YU 961-1</strain>
    </source>
</reference>
<protein>
    <submittedName>
        <fullName evidence="1">Uncharacterized protein</fullName>
    </submittedName>
</protein>